<dbReference type="EMBL" id="LBHB01000001">
    <property type="protein sequence ID" value="KLE35838.1"/>
    <property type="molecule type" value="Genomic_DNA"/>
</dbReference>
<dbReference type="InterPro" id="IPR009009">
    <property type="entry name" value="RlpA-like_DPBB"/>
</dbReference>
<protein>
    <recommendedName>
        <fullName evidence="3">Endolytic peptidoglycan transglycosylase RlpA</fullName>
        <ecNumber evidence="3">4.2.2.-</ecNumber>
    </recommendedName>
</protein>
<dbReference type="Gene3D" id="2.40.40.10">
    <property type="entry name" value="RlpA-like domain"/>
    <property type="match status" value="1"/>
</dbReference>
<dbReference type="PANTHER" id="PTHR34183:SF8">
    <property type="entry name" value="ENDOLYTIC PEPTIDOGLYCAN TRANSGLYCOSYLASE RLPA-RELATED"/>
    <property type="match status" value="1"/>
</dbReference>
<organism evidence="6 7">
    <name type="scientific">Aurantiacibacter luteus</name>
    <dbReference type="NCBI Taxonomy" id="1581420"/>
    <lineage>
        <taxon>Bacteria</taxon>
        <taxon>Pseudomonadati</taxon>
        <taxon>Pseudomonadota</taxon>
        <taxon>Alphaproteobacteria</taxon>
        <taxon>Sphingomonadales</taxon>
        <taxon>Erythrobacteraceae</taxon>
        <taxon>Aurantiacibacter</taxon>
    </lineage>
</organism>
<dbReference type="PATRIC" id="fig|1581420.6.peg.1123"/>
<dbReference type="NCBIfam" id="TIGR00413">
    <property type="entry name" value="rlpA"/>
    <property type="match status" value="1"/>
</dbReference>
<evidence type="ECO:0000256" key="4">
    <source>
        <dbReference type="RuleBase" id="RU003495"/>
    </source>
</evidence>
<reference evidence="6 7" key="1">
    <citation type="submission" date="2015-04" db="EMBL/GenBank/DDBJ databases">
        <title>The draft genome sequence of Erythrobacter luteus KA37.</title>
        <authorList>
            <person name="Zhuang L."/>
            <person name="Liu Y."/>
            <person name="Shao Z."/>
        </authorList>
    </citation>
    <scope>NUCLEOTIDE SEQUENCE [LARGE SCALE GENOMIC DNA]</scope>
    <source>
        <strain evidence="6 7">KA37</strain>
    </source>
</reference>
<evidence type="ECO:0000313" key="6">
    <source>
        <dbReference type="EMBL" id="KLE35838.1"/>
    </source>
</evidence>
<feature type="signal peptide" evidence="3">
    <location>
        <begin position="1"/>
        <end position="32"/>
    </location>
</feature>
<accession>A0A0G9N2S8</accession>
<dbReference type="CDD" id="cd22268">
    <property type="entry name" value="DPBB_RlpA-like"/>
    <property type="match status" value="1"/>
</dbReference>
<dbReference type="SUPFAM" id="SSF50685">
    <property type="entry name" value="Barwin-like endoglucanases"/>
    <property type="match status" value="1"/>
</dbReference>
<evidence type="ECO:0000256" key="1">
    <source>
        <dbReference type="ARBA" id="ARBA00023239"/>
    </source>
</evidence>
<evidence type="ECO:0000256" key="2">
    <source>
        <dbReference type="ARBA" id="ARBA00023316"/>
    </source>
</evidence>
<dbReference type="GO" id="GO:0008932">
    <property type="term" value="F:lytic endotransglycosylase activity"/>
    <property type="evidence" value="ECO:0007669"/>
    <property type="project" value="UniProtKB-UniRule"/>
</dbReference>
<evidence type="ECO:0000256" key="3">
    <source>
        <dbReference type="HAMAP-Rule" id="MF_02071"/>
    </source>
</evidence>
<dbReference type="Pfam" id="PF03330">
    <property type="entry name" value="DPBB_1"/>
    <property type="match status" value="1"/>
</dbReference>
<dbReference type="AlphaFoldDB" id="A0A0G9N2S8"/>
<comment type="similarity">
    <text evidence="3 4">Belongs to the RlpA family.</text>
</comment>
<dbReference type="PANTHER" id="PTHR34183">
    <property type="entry name" value="ENDOLYTIC PEPTIDOGLYCAN TRANSGLYCOSYLASE RLPA"/>
    <property type="match status" value="1"/>
</dbReference>
<dbReference type="GO" id="GO:0071555">
    <property type="term" value="P:cell wall organization"/>
    <property type="evidence" value="ECO:0007669"/>
    <property type="project" value="UniProtKB-KW"/>
</dbReference>
<dbReference type="InterPro" id="IPR034718">
    <property type="entry name" value="RlpA"/>
</dbReference>
<keyword evidence="7" id="KW-1185">Reference proteome</keyword>
<feature type="domain" description="RlpA-like protein double-psi beta-barrel" evidence="5">
    <location>
        <begin position="100"/>
        <end position="186"/>
    </location>
</feature>
<dbReference type="EC" id="4.2.2.-" evidence="3"/>
<comment type="caution">
    <text evidence="6">The sequence shown here is derived from an EMBL/GenBank/DDBJ whole genome shotgun (WGS) entry which is preliminary data.</text>
</comment>
<name>A0A0G9N2S8_9SPHN</name>
<evidence type="ECO:0000313" key="7">
    <source>
        <dbReference type="Proteomes" id="UP000053464"/>
    </source>
</evidence>
<feature type="chain" id="PRO_5009983780" description="Endolytic peptidoglycan transglycosylase RlpA" evidence="3">
    <location>
        <begin position="33"/>
        <end position="191"/>
    </location>
</feature>
<evidence type="ECO:0000259" key="5">
    <source>
        <dbReference type="Pfam" id="PF03330"/>
    </source>
</evidence>
<dbReference type="Proteomes" id="UP000053464">
    <property type="component" value="Unassembled WGS sequence"/>
</dbReference>
<keyword evidence="3" id="KW-0732">Signal</keyword>
<dbReference type="OrthoDB" id="9779128at2"/>
<keyword evidence="2 3" id="KW-0961">Cell wall biogenesis/degradation</keyword>
<keyword evidence="1 3" id="KW-0456">Lyase</keyword>
<sequence length="191" mass="19743" precursor="true">MDGKAILRRTAPRLAAALAGLALIAATGTGHAEDERAPAPAASIAAAAAATPVFVPSEEAAFEEAFAAFDAPVEPLLPGHAVDITEVEPAVDAATTLDSGVASYYADRFNGRRTASGETFSNRELTAAHRTLPFGSRVRVTNPRTGDSVVVRINDRGPFSGNRTIDLSRAAAEQVGIVRAGHGTVELALLD</sequence>
<comment type="function">
    <text evidence="3">Lytic transglycosylase with a strong preference for naked glycan strands that lack stem peptides.</text>
</comment>
<dbReference type="InterPro" id="IPR012997">
    <property type="entry name" value="RplA"/>
</dbReference>
<dbReference type="GO" id="GO:0000270">
    <property type="term" value="P:peptidoglycan metabolic process"/>
    <property type="evidence" value="ECO:0007669"/>
    <property type="project" value="UniProtKB-UniRule"/>
</dbReference>
<dbReference type="RefSeq" id="WP_047003242.1">
    <property type="nucleotide sequence ID" value="NZ_LBHB01000001.1"/>
</dbReference>
<proteinExistence type="inferred from homology"/>
<dbReference type="HAMAP" id="MF_02071">
    <property type="entry name" value="RlpA"/>
    <property type="match status" value="1"/>
</dbReference>
<gene>
    <name evidence="3" type="primary">rlpA</name>
    <name evidence="6" type="ORF">AAW00_05575</name>
</gene>
<dbReference type="InterPro" id="IPR036908">
    <property type="entry name" value="RlpA-like_sf"/>
</dbReference>